<dbReference type="Gene3D" id="3.50.50.60">
    <property type="entry name" value="FAD/NAD(P)-binding domain"/>
    <property type="match status" value="1"/>
</dbReference>
<dbReference type="InterPro" id="IPR006905">
    <property type="entry name" value="Flavin_halogenase"/>
</dbReference>
<dbReference type="PANTHER" id="PTHR43747:SF4">
    <property type="entry name" value="FLAVIN-DEPENDENT TRYPTOPHAN HALOGENASE"/>
    <property type="match status" value="1"/>
</dbReference>
<dbReference type="Proteomes" id="UP001467690">
    <property type="component" value="Unassembled WGS sequence"/>
</dbReference>
<dbReference type="EMBL" id="JBELOE010000270">
    <property type="protein sequence ID" value="MER2493877.1"/>
    <property type="molecule type" value="Genomic_DNA"/>
</dbReference>
<gene>
    <name evidence="1" type="ORF">ABS311_18535</name>
</gene>
<dbReference type="InterPro" id="IPR050816">
    <property type="entry name" value="Flavin-dep_Halogenase_NPB"/>
</dbReference>
<keyword evidence="2" id="KW-1185">Reference proteome</keyword>
<dbReference type="PIRSF" id="PIRSF011396">
    <property type="entry name" value="Trp_halogenase"/>
    <property type="match status" value="1"/>
</dbReference>
<dbReference type="Pfam" id="PF04820">
    <property type="entry name" value="Trp_halogenase"/>
    <property type="match status" value="1"/>
</dbReference>
<dbReference type="InterPro" id="IPR033856">
    <property type="entry name" value="Trp_halogen"/>
</dbReference>
<dbReference type="PANTHER" id="PTHR43747">
    <property type="entry name" value="FAD-BINDING PROTEIN"/>
    <property type="match status" value="1"/>
</dbReference>
<evidence type="ECO:0000313" key="2">
    <source>
        <dbReference type="Proteomes" id="UP001467690"/>
    </source>
</evidence>
<evidence type="ECO:0000313" key="1">
    <source>
        <dbReference type="EMBL" id="MER2493877.1"/>
    </source>
</evidence>
<dbReference type="InterPro" id="IPR036188">
    <property type="entry name" value="FAD/NAD-bd_sf"/>
</dbReference>
<name>A0ABV1RLQ9_9ALTE</name>
<sequence>MYNKSGIQKVVIAGGGTAGWMAAAALAKLIGKNIDIKLVESDEISTVGVGEATIPPLKTFHQLLKINEAEFMRFTQATFKLGINFENWKDKETEYFHSFGTTGKDCWAATFQHFWLRGRREGFEADYGEYCLELQAAKNKKFAHLKDNSLNYAYHLDAGLYAKFLRNIAEQHGVRRIEGKIHKVKLSNDSGYIESLLLADGQSIEGDLFIDCTGFRGLLIEQALHTGYENWSHWLPCDSAIAVQTEAEEAPLPYTRSVARDSGWQWKIPLQKRCGNGIVYCSRYQSNESAEEELLRNVSGKLLTEPKTIKFTTGVRRKQWNKNCVALGLSSGFIEPLESTSIHLIQRGIIRLIQLFPTAKIEQANIDEFNEQARIETEFVRDFIILHYKVTERKDSAFWQYCKNMEVPESLQRKIDLFSDSGCVFKEPWDLFAENSWIQVMLGQGITPKTYHPIADMMSEQEQTLFLNGIRASVRKTVEMLPIHAQYLKQYCPSS</sequence>
<dbReference type="SUPFAM" id="SSF51905">
    <property type="entry name" value="FAD/NAD(P)-binding domain"/>
    <property type="match status" value="1"/>
</dbReference>
<dbReference type="RefSeq" id="WP_143870372.1">
    <property type="nucleotide sequence ID" value="NZ_CP041660.1"/>
</dbReference>
<protein>
    <submittedName>
        <fullName evidence="1">Tryptophan halogenase family protein</fullName>
    </submittedName>
</protein>
<organism evidence="1 2">
    <name type="scientific">Catenovulum sediminis</name>
    <dbReference type="NCBI Taxonomy" id="1740262"/>
    <lineage>
        <taxon>Bacteria</taxon>
        <taxon>Pseudomonadati</taxon>
        <taxon>Pseudomonadota</taxon>
        <taxon>Gammaproteobacteria</taxon>
        <taxon>Alteromonadales</taxon>
        <taxon>Alteromonadaceae</taxon>
        <taxon>Catenovulum</taxon>
    </lineage>
</organism>
<reference evidence="1 2" key="1">
    <citation type="submission" date="2024-06" db="EMBL/GenBank/DDBJ databases">
        <authorList>
            <person name="Chen R.Y."/>
        </authorList>
    </citation>
    <scope>NUCLEOTIDE SEQUENCE [LARGE SCALE GENOMIC DNA]</scope>
    <source>
        <strain evidence="1 2">D2</strain>
    </source>
</reference>
<accession>A0ABV1RLQ9</accession>
<proteinExistence type="predicted"/>
<comment type="caution">
    <text evidence="1">The sequence shown here is derived from an EMBL/GenBank/DDBJ whole genome shotgun (WGS) entry which is preliminary data.</text>
</comment>